<feature type="chain" id="PRO_5012997774" description="Chitin binding Peritrophin-A domain-containing protein" evidence="1">
    <location>
        <begin position="20"/>
        <end position="77"/>
    </location>
</feature>
<feature type="signal peptide" evidence="1">
    <location>
        <begin position="1"/>
        <end position="19"/>
    </location>
</feature>
<dbReference type="OrthoDB" id="8243689at2"/>
<dbReference type="AlphaFoldDB" id="A0A1M7UBJ2"/>
<keyword evidence="3" id="KW-1185">Reference proteome</keyword>
<dbReference type="RefSeq" id="WP_072820866.1">
    <property type="nucleotide sequence ID" value="NZ_LT670849.1"/>
</dbReference>
<evidence type="ECO:0000256" key="1">
    <source>
        <dbReference type="SAM" id="SignalP"/>
    </source>
</evidence>
<dbReference type="NCBIfam" id="NF047412">
    <property type="entry name" value="sig_GCG_CRPN_rpt"/>
    <property type="match status" value="1"/>
</dbReference>
<organism evidence="2 3">
    <name type="scientific">Bradyrhizobium erythrophlei</name>
    <dbReference type="NCBI Taxonomy" id="1437360"/>
    <lineage>
        <taxon>Bacteria</taxon>
        <taxon>Pseudomonadati</taxon>
        <taxon>Pseudomonadota</taxon>
        <taxon>Alphaproteobacteria</taxon>
        <taxon>Hyphomicrobiales</taxon>
        <taxon>Nitrobacteraceae</taxon>
        <taxon>Bradyrhizobium</taxon>
    </lineage>
</organism>
<protein>
    <recommendedName>
        <fullName evidence="4">Chitin binding Peritrophin-A domain-containing protein</fullName>
    </recommendedName>
</protein>
<dbReference type="EMBL" id="LT670849">
    <property type="protein sequence ID" value="SHN80421.1"/>
    <property type="molecule type" value="Genomic_DNA"/>
</dbReference>
<keyword evidence="1" id="KW-0732">Signal</keyword>
<reference evidence="3" key="1">
    <citation type="submission" date="2016-11" db="EMBL/GenBank/DDBJ databases">
        <authorList>
            <person name="Varghese N."/>
            <person name="Submissions S."/>
        </authorList>
    </citation>
    <scope>NUCLEOTIDE SEQUENCE [LARGE SCALE GENOMIC DNA]</scope>
    <source>
        <strain evidence="3">GAS401</strain>
    </source>
</reference>
<sequence>MRFLAAAMLVSALVGVAQAADDCGPGCHSTMAGACVVNGWEAGAGGWNECPAGAQPRPPCSQRYSWHRHARACLPAN</sequence>
<dbReference type="Proteomes" id="UP000184096">
    <property type="component" value="Chromosome I"/>
</dbReference>
<evidence type="ECO:0000313" key="3">
    <source>
        <dbReference type="Proteomes" id="UP000184096"/>
    </source>
</evidence>
<evidence type="ECO:0008006" key="4">
    <source>
        <dbReference type="Google" id="ProtNLM"/>
    </source>
</evidence>
<dbReference type="PROSITE" id="PS51257">
    <property type="entry name" value="PROKAR_LIPOPROTEIN"/>
    <property type="match status" value="1"/>
</dbReference>
<name>A0A1M7UBJ2_9BRAD</name>
<proteinExistence type="predicted"/>
<accession>A0A1M7UBJ2</accession>
<dbReference type="InterPro" id="IPR058110">
    <property type="entry name" value="GCG_CRPN_dom"/>
</dbReference>
<gene>
    <name evidence="2" type="ORF">SAMN05444170_4313</name>
</gene>
<evidence type="ECO:0000313" key="2">
    <source>
        <dbReference type="EMBL" id="SHN80421.1"/>
    </source>
</evidence>